<dbReference type="GO" id="GO:0016020">
    <property type="term" value="C:membrane"/>
    <property type="evidence" value="ECO:0007669"/>
    <property type="project" value="UniProtKB-SubCell"/>
</dbReference>
<dbReference type="PANTHER" id="PTHR16172">
    <property type="entry name" value="MAJOR FACILITATOR SUPERFAMILY DOMAIN-CONTAINING PROTEIN 6-LIKE"/>
    <property type="match status" value="1"/>
</dbReference>
<protein>
    <submittedName>
        <fullName evidence="8">Major facilitator superfamily domain-containing protein 6-like</fullName>
    </submittedName>
</protein>
<dbReference type="AlphaFoldDB" id="A0A1V9Y3R7"/>
<evidence type="ECO:0000256" key="4">
    <source>
        <dbReference type="ARBA" id="ARBA00022989"/>
    </source>
</evidence>
<feature type="transmembrane region" description="Helical" evidence="6">
    <location>
        <begin position="160"/>
        <end position="184"/>
    </location>
</feature>
<dbReference type="OrthoDB" id="7531894at2759"/>
<dbReference type="EMBL" id="MNPL01000106">
    <property type="protein sequence ID" value="OQR80333.1"/>
    <property type="molecule type" value="Genomic_DNA"/>
</dbReference>
<dbReference type="FunCoup" id="A0A1V9Y3R7">
    <property type="interactions" value="28"/>
</dbReference>
<reference evidence="8 9" key="1">
    <citation type="journal article" date="2017" name="Gigascience">
        <title>Draft genome of the honey bee ectoparasitic mite, Tropilaelaps mercedesae, is shaped by the parasitic life history.</title>
        <authorList>
            <person name="Dong X."/>
            <person name="Armstrong S.D."/>
            <person name="Xia D."/>
            <person name="Makepeace B.L."/>
            <person name="Darby A.C."/>
            <person name="Kadowaki T."/>
        </authorList>
    </citation>
    <scope>NUCLEOTIDE SEQUENCE [LARGE SCALE GENOMIC DNA]</scope>
    <source>
        <strain evidence="8">Wuxi-XJTLU</strain>
    </source>
</reference>
<dbReference type="Pfam" id="PF12832">
    <property type="entry name" value="MFS_1_like"/>
    <property type="match status" value="1"/>
</dbReference>
<comment type="similarity">
    <text evidence="2">Belongs to the major facilitator superfamily. MFSD6 family.</text>
</comment>
<gene>
    <name evidence="8" type="ORF">BIW11_05129</name>
</gene>
<dbReference type="SUPFAM" id="SSF103473">
    <property type="entry name" value="MFS general substrate transporter"/>
    <property type="match status" value="1"/>
</dbReference>
<feature type="transmembrane region" description="Helical" evidence="6">
    <location>
        <begin position="46"/>
        <end position="67"/>
    </location>
</feature>
<keyword evidence="5 6" id="KW-0472">Membrane</keyword>
<evidence type="ECO:0000313" key="9">
    <source>
        <dbReference type="Proteomes" id="UP000192247"/>
    </source>
</evidence>
<evidence type="ECO:0000256" key="3">
    <source>
        <dbReference type="ARBA" id="ARBA00022692"/>
    </source>
</evidence>
<comment type="subcellular location">
    <subcellularLocation>
        <location evidence="1">Membrane</location>
        <topology evidence="1">Multi-pass membrane protein</topology>
    </subcellularLocation>
</comment>
<dbReference type="STRING" id="418985.A0A1V9Y3R7"/>
<comment type="caution">
    <text evidence="8">The sequence shown here is derived from an EMBL/GenBank/DDBJ whole genome shotgun (WGS) entry which is preliminary data.</text>
</comment>
<keyword evidence="9" id="KW-1185">Reference proteome</keyword>
<keyword evidence="3 6" id="KW-0812">Transmembrane</keyword>
<proteinExistence type="inferred from homology"/>
<feature type="transmembrane region" description="Helical" evidence="6">
    <location>
        <begin position="222"/>
        <end position="243"/>
    </location>
</feature>
<dbReference type="InParanoid" id="A0A1V9Y3R7"/>
<evidence type="ECO:0000256" key="5">
    <source>
        <dbReference type="ARBA" id="ARBA00023136"/>
    </source>
</evidence>
<evidence type="ECO:0000256" key="1">
    <source>
        <dbReference type="ARBA" id="ARBA00004141"/>
    </source>
</evidence>
<keyword evidence="4 6" id="KW-1133">Transmembrane helix</keyword>
<feature type="transmembrane region" description="Helical" evidence="6">
    <location>
        <begin position="250"/>
        <end position="269"/>
    </location>
</feature>
<feature type="transmembrane region" description="Helical" evidence="6">
    <location>
        <begin position="289"/>
        <end position="310"/>
    </location>
</feature>
<organism evidence="8 9">
    <name type="scientific">Tropilaelaps mercedesae</name>
    <dbReference type="NCBI Taxonomy" id="418985"/>
    <lineage>
        <taxon>Eukaryota</taxon>
        <taxon>Metazoa</taxon>
        <taxon>Ecdysozoa</taxon>
        <taxon>Arthropoda</taxon>
        <taxon>Chelicerata</taxon>
        <taxon>Arachnida</taxon>
        <taxon>Acari</taxon>
        <taxon>Parasitiformes</taxon>
        <taxon>Mesostigmata</taxon>
        <taxon>Gamasina</taxon>
        <taxon>Dermanyssoidea</taxon>
        <taxon>Laelapidae</taxon>
        <taxon>Tropilaelaps</taxon>
    </lineage>
</organism>
<feature type="non-terminal residue" evidence="8">
    <location>
        <position position="1"/>
    </location>
</feature>
<evidence type="ECO:0000256" key="2">
    <source>
        <dbReference type="ARBA" id="ARBA00005241"/>
    </source>
</evidence>
<feature type="domain" description="Major facilitator superfamily associated" evidence="7">
    <location>
        <begin position="27"/>
        <end position="320"/>
    </location>
</feature>
<feature type="transmembrane region" description="Helical" evidence="6">
    <location>
        <begin position="317"/>
        <end position="338"/>
    </location>
</feature>
<dbReference type="Gene3D" id="1.20.1250.20">
    <property type="entry name" value="MFS general substrate transporter like domains"/>
    <property type="match status" value="1"/>
</dbReference>
<accession>A0A1V9Y3R7</accession>
<dbReference type="InterPro" id="IPR036259">
    <property type="entry name" value="MFS_trans_sf"/>
</dbReference>
<evidence type="ECO:0000259" key="7">
    <source>
        <dbReference type="Pfam" id="PF12832"/>
    </source>
</evidence>
<feature type="transmembrane region" description="Helical" evidence="6">
    <location>
        <begin position="87"/>
        <end position="105"/>
    </location>
</feature>
<name>A0A1V9Y3R7_9ACAR</name>
<evidence type="ECO:0000256" key="6">
    <source>
        <dbReference type="SAM" id="Phobius"/>
    </source>
</evidence>
<dbReference type="Proteomes" id="UP000192247">
    <property type="component" value="Unassembled WGS sequence"/>
</dbReference>
<feature type="transmembrane region" description="Helical" evidence="6">
    <location>
        <begin position="117"/>
        <end position="140"/>
    </location>
</feature>
<dbReference type="PANTHER" id="PTHR16172:SF30">
    <property type="entry name" value="SUGAR BABY, ISOFORM C"/>
    <property type="match status" value="1"/>
</dbReference>
<dbReference type="InterPro" id="IPR024989">
    <property type="entry name" value="MFS_assoc_dom"/>
</dbReference>
<sequence length="358" mass="38853">GSHCNLDCGSSLLHAFSLTEDIITNCSTTCNVECSSLVVRLEAIGVVVYAISVTLTFALGSTLYSVTDAACYETLGPDHGHLFGQQRLWGTLGWGITSPLVGYLLDSVPDSTVKKFLPAVIGFTILIAGDMVLLLCSPQFTTPTTSDHFFRDLRETYNDIRVIVFTLWSFVGGILIGVVWTYSVWLLEELKASKTFIGLTFSMQSIVIEIPMFFVSGHFVKWLGHFGCMTAAFACLAVKLLGYSILQNPYYVLLVDVFGGAIFPFFYASLTGFANRSAVAGTAGTMQCLFGAIFEGAGVALGNFLCGIFIDTYSIRIAFRIMGFAALVCTPLCGLSGFQGRNKDEPYSSTLDVTRYPC</sequence>
<dbReference type="InterPro" id="IPR051717">
    <property type="entry name" value="MFS_MFSD6"/>
</dbReference>
<evidence type="ECO:0000313" key="8">
    <source>
        <dbReference type="EMBL" id="OQR80333.1"/>
    </source>
</evidence>